<organism evidence="2 3">
    <name type="scientific">Vreelandella songnenensis</name>
    <dbReference type="NCBI Taxonomy" id="1176243"/>
    <lineage>
        <taxon>Bacteria</taxon>
        <taxon>Pseudomonadati</taxon>
        <taxon>Pseudomonadota</taxon>
        <taxon>Gammaproteobacteria</taxon>
        <taxon>Oceanospirillales</taxon>
        <taxon>Halomonadaceae</taxon>
        <taxon>Vreelandella</taxon>
    </lineage>
</organism>
<dbReference type="RefSeq" id="WP_106373273.1">
    <property type="nucleotide sequence ID" value="NZ_PVTK01000001.1"/>
</dbReference>
<name>A0A2T0V8A9_9GAMM</name>
<dbReference type="InterPro" id="IPR010292">
    <property type="entry name" value="Uncharacterised_CreA"/>
</dbReference>
<feature type="signal peptide" evidence="1">
    <location>
        <begin position="1"/>
        <end position="29"/>
    </location>
</feature>
<comment type="caution">
    <text evidence="2">The sequence shown here is derived from an EMBL/GenBank/DDBJ whole genome shotgun (WGS) entry which is preliminary data.</text>
</comment>
<dbReference type="Pfam" id="PF05981">
    <property type="entry name" value="CreA"/>
    <property type="match status" value="1"/>
</dbReference>
<dbReference type="OrthoDB" id="9788409at2"/>
<evidence type="ECO:0000313" key="3">
    <source>
        <dbReference type="Proteomes" id="UP000237647"/>
    </source>
</evidence>
<evidence type="ECO:0000256" key="1">
    <source>
        <dbReference type="SAM" id="SignalP"/>
    </source>
</evidence>
<evidence type="ECO:0000313" key="2">
    <source>
        <dbReference type="EMBL" id="PRY66288.1"/>
    </source>
</evidence>
<reference evidence="2 3" key="1">
    <citation type="submission" date="2018-03" db="EMBL/GenBank/DDBJ databases">
        <title>Genomic Encyclopedia of Type Strains, Phase III (KMG-III): the genomes of soil and plant-associated and newly described type strains.</title>
        <authorList>
            <person name="Whitman W."/>
        </authorList>
    </citation>
    <scope>NUCLEOTIDE SEQUENCE [LARGE SCALE GENOMIC DNA]</scope>
    <source>
        <strain evidence="2 3">CGMCC 1.12152</strain>
    </source>
</reference>
<protein>
    <submittedName>
        <fullName evidence="2">CreA protein</fullName>
    </submittedName>
</protein>
<dbReference type="PIRSF" id="PIRSF003174">
    <property type="entry name" value="CreA"/>
    <property type="match status" value="1"/>
</dbReference>
<proteinExistence type="predicted"/>
<dbReference type="AlphaFoldDB" id="A0A2T0V8A9"/>
<feature type="chain" id="PRO_5015430022" evidence="1">
    <location>
        <begin position="30"/>
        <end position="166"/>
    </location>
</feature>
<dbReference type="GO" id="GO:0005829">
    <property type="term" value="C:cytosol"/>
    <property type="evidence" value="ECO:0007669"/>
    <property type="project" value="TreeGrafter"/>
</dbReference>
<keyword evidence="3" id="KW-1185">Reference proteome</keyword>
<dbReference type="Proteomes" id="UP000237647">
    <property type="component" value="Unassembled WGS sequence"/>
</dbReference>
<dbReference type="PANTHER" id="PTHR37952">
    <property type="match status" value="1"/>
</dbReference>
<sequence length="166" mass="17975">MPKLPLLSRGAAVGSLAALLALLPATLLAQDAHIGSVRTEFRMLGPNNTIEVERFDDPKVQGISCYISYSQIGGLSGAVGLAEEASEASVACRQTGEIIFDPAEVNEQEVIFTQRRSMLFKNMRVVRMHDAETETFVYLTYSTKLVDGSPKNAVTAVHYGDLTPAQ</sequence>
<gene>
    <name evidence="2" type="ORF">B0H98_101266</name>
</gene>
<dbReference type="PANTHER" id="PTHR37952:SF2">
    <property type="entry name" value="PROTEIN CREA"/>
    <property type="match status" value="1"/>
</dbReference>
<accession>A0A2T0V8A9</accession>
<keyword evidence="1" id="KW-0732">Signal</keyword>
<dbReference type="EMBL" id="PVTK01000001">
    <property type="protein sequence ID" value="PRY66288.1"/>
    <property type="molecule type" value="Genomic_DNA"/>
</dbReference>